<keyword evidence="4 6" id="KW-0521">NADP</keyword>
<feature type="binding site" evidence="6">
    <location>
        <position position="331"/>
    </location>
    <ligand>
        <name>FAD</name>
        <dbReference type="ChEBI" id="CHEBI:57692"/>
    </ligand>
</feature>
<dbReference type="SUPFAM" id="SSF51905">
    <property type="entry name" value="FAD/NAD(P)-binding domain"/>
    <property type="match status" value="1"/>
</dbReference>
<reference evidence="8 9" key="1">
    <citation type="journal article" date="2003" name="Int. J. Syst. Evol. Microbiol.">
        <title>Virgibacillus carmonensis sp. nov., Virgibacillus necropolis sp. nov. and Virgibacillus picturae sp. nov., three novel species isolated from deteriorated mural paintings, transfer of the species of the genus salibacillus to Virgibacillus, as Virgibacillus marismortui comb. nov. and Virgibacillus salexigens comb. nov., and emended description of the genus Virgibacillus.</title>
        <authorList>
            <person name="Heyrman J."/>
            <person name="Logan N.A."/>
            <person name="Busse H.J."/>
            <person name="Balcaen A."/>
            <person name="Lebbe L."/>
            <person name="Rodriguez-Diaz M."/>
            <person name="Swings J."/>
            <person name="De Vos P."/>
        </authorList>
    </citation>
    <scope>NUCLEOTIDE SEQUENCE [LARGE SCALE GENOMIC DNA]</scope>
    <source>
        <strain evidence="8 9">LMG 19488</strain>
    </source>
</reference>
<feature type="domain" description="FAD/NAD(P)-binding" evidence="7">
    <location>
        <begin position="7"/>
        <end position="312"/>
    </location>
</feature>
<evidence type="ECO:0000256" key="3">
    <source>
        <dbReference type="ARBA" id="ARBA00022827"/>
    </source>
</evidence>
<sequence>MNTQELYDLTIIGSGPAGLYSTFYSGLRSMKTKLIEFQPKLGGKIHVYPQKMIWDIGGLTPITGEKLIEQLVTQGSTFDPTVILNEKVVKIEQNEDKIFMLHCESGQIHFSKTVIVAIGAGILKPQKLDIEGADRFEASNLHYIVKSLKKFKDKTVIISGGGNSAVDWAIELLPFAKQVYLTHRKDSLNGHEAQVSLLNSSSAKCFYNTSITELNGCDNQESIQSVELTNHHTDEVTNLNIDEVIINHGYERDAELLNECSLDIKRVNDYYIEGDSKSQSSVDGLYAAGDILMYDGKVHLIAGAFQDAVNAVNKAKQFVQPDANQIGMVSSHNEIFKQRNKELQLEN</sequence>
<organism evidence="8 9">
    <name type="scientific">Virgibacillus necropolis</name>
    <dbReference type="NCBI Taxonomy" id="163877"/>
    <lineage>
        <taxon>Bacteria</taxon>
        <taxon>Bacillati</taxon>
        <taxon>Bacillota</taxon>
        <taxon>Bacilli</taxon>
        <taxon>Bacillales</taxon>
        <taxon>Bacillaceae</taxon>
        <taxon>Virgibacillus</taxon>
    </lineage>
</organism>
<feature type="binding site" evidence="6">
    <location>
        <position position="36"/>
    </location>
    <ligand>
        <name>FAD</name>
        <dbReference type="ChEBI" id="CHEBI:57692"/>
    </ligand>
</feature>
<dbReference type="PANTHER" id="PTHR48105">
    <property type="entry name" value="THIOREDOXIN REDUCTASE 1-RELATED-RELATED"/>
    <property type="match status" value="1"/>
</dbReference>
<dbReference type="GO" id="GO:0050660">
    <property type="term" value="F:flavin adenine dinucleotide binding"/>
    <property type="evidence" value="ECO:0007669"/>
    <property type="project" value="UniProtKB-UniRule"/>
</dbReference>
<dbReference type="InterPro" id="IPR036188">
    <property type="entry name" value="FAD/NAD-bd_sf"/>
</dbReference>
<feature type="binding site" evidence="6">
    <location>
        <position position="48"/>
    </location>
    <ligand>
        <name>FAD</name>
        <dbReference type="ChEBI" id="CHEBI:57692"/>
    </ligand>
</feature>
<dbReference type="Gene3D" id="3.50.50.60">
    <property type="entry name" value="FAD/NAD(P)-binding domain"/>
    <property type="match status" value="2"/>
</dbReference>
<keyword evidence="9" id="KW-1185">Reference proteome</keyword>
<dbReference type="InterPro" id="IPR050097">
    <property type="entry name" value="Ferredoxin-NADP_redctase_2"/>
</dbReference>
<keyword evidence="5 6" id="KW-0560">Oxidoreductase</keyword>
<keyword evidence="2 6" id="KW-0285">Flavoprotein</keyword>
<dbReference type="InterPro" id="IPR022890">
    <property type="entry name" value="Fd--NADP_Rdtase_type_2"/>
</dbReference>
<feature type="binding site" evidence="6">
    <location>
        <position position="88"/>
    </location>
    <ligand>
        <name>FAD</name>
        <dbReference type="ChEBI" id="CHEBI:57692"/>
    </ligand>
</feature>
<dbReference type="RefSeq" id="WP_089533350.1">
    <property type="nucleotide sequence ID" value="NZ_CP022437.1"/>
</dbReference>
<dbReference type="InterPro" id="IPR023753">
    <property type="entry name" value="FAD/NAD-binding_dom"/>
</dbReference>
<dbReference type="Proteomes" id="UP000204391">
    <property type="component" value="Chromosome"/>
</dbReference>
<feature type="binding site" evidence="6">
    <location>
        <position position="123"/>
    </location>
    <ligand>
        <name>FAD</name>
        <dbReference type="ChEBI" id="CHEBI:57692"/>
    </ligand>
</feature>
<evidence type="ECO:0000256" key="5">
    <source>
        <dbReference type="ARBA" id="ARBA00023002"/>
    </source>
</evidence>
<dbReference type="PRINTS" id="PR00469">
    <property type="entry name" value="PNDRDTASEII"/>
</dbReference>
<dbReference type="EMBL" id="CP022437">
    <property type="protein sequence ID" value="ASN06352.1"/>
    <property type="molecule type" value="Genomic_DNA"/>
</dbReference>
<evidence type="ECO:0000313" key="9">
    <source>
        <dbReference type="Proteomes" id="UP000204391"/>
    </source>
</evidence>
<evidence type="ECO:0000259" key="7">
    <source>
        <dbReference type="Pfam" id="PF07992"/>
    </source>
</evidence>
<dbReference type="KEGG" id="vne:CFK40_15650"/>
<comment type="subunit">
    <text evidence="1 6">Homodimer.</text>
</comment>
<comment type="caution">
    <text evidence="6">Lacks conserved residue(s) required for the propagation of feature annotation.</text>
</comment>
<dbReference type="GO" id="GO:0004324">
    <property type="term" value="F:ferredoxin-NADP+ reductase activity"/>
    <property type="evidence" value="ECO:0007669"/>
    <property type="project" value="UniProtKB-UniRule"/>
</dbReference>
<dbReference type="OrthoDB" id="9806179at2"/>
<accession>A0A221MFF6</accession>
<proteinExistence type="inferred from homology"/>
<dbReference type="Pfam" id="PF07992">
    <property type="entry name" value="Pyr_redox_2"/>
    <property type="match status" value="1"/>
</dbReference>
<dbReference type="GO" id="GO:0050661">
    <property type="term" value="F:NADP binding"/>
    <property type="evidence" value="ECO:0007669"/>
    <property type="project" value="UniProtKB-UniRule"/>
</dbReference>
<dbReference type="AlphaFoldDB" id="A0A221MFF6"/>
<gene>
    <name evidence="8" type="ORF">CFK40_15650</name>
</gene>
<protein>
    <recommendedName>
        <fullName evidence="6">Ferredoxin--NADP reductase</fullName>
        <shortName evidence="6">FNR</shortName>
        <shortName evidence="6">Fd-NADP(+) reductase</shortName>
        <ecNumber evidence="6">1.18.1.2</ecNumber>
    </recommendedName>
</protein>
<feature type="binding site" evidence="6">
    <location>
        <position position="44"/>
    </location>
    <ligand>
        <name>FAD</name>
        <dbReference type="ChEBI" id="CHEBI:57692"/>
    </ligand>
</feature>
<evidence type="ECO:0000256" key="2">
    <source>
        <dbReference type="ARBA" id="ARBA00022630"/>
    </source>
</evidence>
<feature type="binding site" evidence="6">
    <location>
        <position position="290"/>
    </location>
    <ligand>
        <name>FAD</name>
        <dbReference type="ChEBI" id="CHEBI:57692"/>
    </ligand>
</feature>
<dbReference type="HAMAP" id="MF_01685">
    <property type="entry name" value="FENR2"/>
    <property type="match status" value="1"/>
</dbReference>
<dbReference type="EC" id="1.18.1.2" evidence="6"/>
<comment type="similarity">
    <text evidence="6">Belongs to the ferredoxin--NADP reductase type 2 family.</text>
</comment>
<comment type="cofactor">
    <cofactor evidence="6">
        <name>FAD</name>
        <dbReference type="ChEBI" id="CHEBI:57692"/>
    </cofactor>
    <text evidence="6">Binds 1 FAD per subunit.</text>
</comment>
<evidence type="ECO:0000313" key="8">
    <source>
        <dbReference type="EMBL" id="ASN06352.1"/>
    </source>
</evidence>
<evidence type="ECO:0000256" key="4">
    <source>
        <dbReference type="ARBA" id="ARBA00022857"/>
    </source>
</evidence>
<comment type="catalytic activity">
    <reaction evidence="6">
        <text>2 reduced [2Fe-2S]-[ferredoxin] + NADP(+) + H(+) = 2 oxidized [2Fe-2S]-[ferredoxin] + NADPH</text>
        <dbReference type="Rhea" id="RHEA:20125"/>
        <dbReference type="Rhea" id="RHEA-COMP:10000"/>
        <dbReference type="Rhea" id="RHEA-COMP:10001"/>
        <dbReference type="ChEBI" id="CHEBI:15378"/>
        <dbReference type="ChEBI" id="CHEBI:33737"/>
        <dbReference type="ChEBI" id="CHEBI:33738"/>
        <dbReference type="ChEBI" id="CHEBI:57783"/>
        <dbReference type="ChEBI" id="CHEBI:58349"/>
        <dbReference type="EC" id="1.18.1.2"/>
    </reaction>
</comment>
<evidence type="ECO:0000256" key="6">
    <source>
        <dbReference type="HAMAP-Rule" id="MF_01685"/>
    </source>
</evidence>
<name>A0A221MFF6_9BACI</name>
<evidence type="ECO:0000256" key="1">
    <source>
        <dbReference type="ARBA" id="ARBA00011738"/>
    </source>
</evidence>
<keyword evidence="3 6" id="KW-0274">FAD</keyword>
<dbReference type="PRINTS" id="PR00368">
    <property type="entry name" value="FADPNR"/>
</dbReference>